<feature type="chain" id="PRO_5010294496" evidence="2">
    <location>
        <begin position="18"/>
        <end position="125"/>
    </location>
</feature>
<feature type="signal peptide" evidence="2">
    <location>
        <begin position="1"/>
        <end position="17"/>
    </location>
</feature>
<evidence type="ECO:0000256" key="1">
    <source>
        <dbReference type="SAM" id="MobiDB-lite"/>
    </source>
</evidence>
<sequence>MASRMGMVAIMSLFVYAIVVPTSVNANAWQTDDKPGVNRNMEMQQQQGGFIGHRPRLASFNRASNQEGDRKRTVPSGPNHKHNNIPSHTPHHPPSYVQALYEDDRTITSPGPSKSIGPPPLPDRY</sequence>
<dbReference type="OrthoDB" id="662284at2759"/>
<keyword evidence="2" id="KW-0732">Signal</keyword>
<dbReference type="ExpressionAtlas" id="A0A1R3LCL7">
    <property type="expression patterns" value="baseline and differential"/>
</dbReference>
<evidence type="ECO:0000256" key="2">
    <source>
        <dbReference type="SAM" id="SignalP"/>
    </source>
</evidence>
<proteinExistence type="predicted"/>
<evidence type="ECO:0000313" key="3">
    <source>
        <dbReference type="EMBL" id="ONL94062.1"/>
    </source>
</evidence>
<feature type="region of interest" description="Disordered" evidence="1">
    <location>
        <begin position="45"/>
        <end position="125"/>
    </location>
</feature>
<organism evidence="3">
    <name type="scientific">Zea mays</name>
    <name type="common">Maize</name>
    <dbReference type="NCBI Taxonomy" id="4577"/>
    <lineage>
        <taxon>Eukaryota</taxon>
        <taxon>Viridiplantae</taxon>
        <taxon>Streptophyta</taxon>
        <taxon>Embryophyta</taxon>
        <taxon>Tracheophyta</taxon>
        <taxon>Spermatophyta</taxon>
        <taxon>Magnoliopsida</taxon>
        <taxon>Liliopsida</taxon>
        <taxon>Poales</taxon>
        <taxon>Poaceae</taxon>
        <taxon>PACMAD clade</taxon>
        <taxon>Panicoideae</taxon>
        <taxon>Andropogonodae</taxon>
        <taxon>Andropogoneae</taxon>
        <taxon>Tripsacinae</taxon>
        <taxon>Zea</taxon>
    </lineage>
</organism>
<dbReference type="OMA" id="MGMVAIM"/>
<accession>A0A1R3LCL7</accession>
<dbReference type="EMBL" id="CM007647">
    <property type="protein sequence ID" value="ONL94062.1"/>
    <property type="molecule type" value="Genomic_DNA"/>
</dbReference>
<dbReference type="AlphaFoldDB" id="A0A1R3LCL7"/>
<gene>
    <name evidence="3" type="ORF">ZEAMMB73_Zm00001d027821</name>
</gene>
<reference evidence="3" key="1">
    <citation type="submission" date="2015-12" db="EMBL/GenBank/DDBJ databases">
        <title>Update maize B73 reference genome by single molecule sequencing technologies.</title>
        <authorList>
            <consortium name="Maize Genome Sequencing Project"/>
            <person name="Ware D."/>
        </authorList>
    </citation>
    <scope>NUCLEOTIDE SEQUENCE [LARGE SCALE GENOMIC DNA]</scope>
    <source>
        <tissue evidence="3">Seedling</tissue>
    </source>
</reference>
<name>A0A1R3LCL7_MAIZE</name>
<protein>
    <submittedName>
        <fullName evidence="3">Embryo surrounding region3</fullName>
    </submittedName>
</protein>
<dbReference type="InParanoid" id="A0A1R3LCL7"/>